<keyword evidence="7" id="KW-1185">Reference proteome</keyword>
<keyword evidence="3" id="KW-0804">Transcription</keyword>
<dbReference type="InterPro" id="IPR049445">
    <property type="entry name" value="TetR_SbtR-like_C"/>
</dbReference>
<dbReference type="Pfam" id="PF00440">
    <property type="entry name" value="TetR_N"/>
    <property type="match status" value="1"/>
</dbReference>
<reference evidence="6 7" key="1">
    <citation type="submission" date="2022-04" db="EMBL/GenBank/DDBJ databases">
        <title>Leucobacter sp. isolated from rhizosphere of garlic.</title>
        <authorList>
            <person name="Won M."/>
            <person name="Lee C.-M."/>
            <person name="Woen H.-Y."/>
            <person name="Kwon S.-W."/>
        </authorList>
    </citation>
    <scope>NUCLEOTIDE SEQUENCE [LARGE SCALE GENOMIC DNA]</scope>
    <source>
        <strain evidence="6 7">H21R-40</strain>
    </source>
</reference>
<accession>A0ABY4FI66</accession>
<feature type="DNA-binding region" description="H-T-H motif" evidence="4">
    <location>
        <begin position="35"/>
        <end position="54"/>
    </location>
</feature>
<dbReference type="InterPro" id="IPR050109">
    <property type="entry name" value="HTH-type_TetR-like_transc_reg"/>
</dbReference>
<evidence type="ECO:0000256" key="4">
    <source>
        <dbReference type="PROSITE-ProRule" id="PRU00335"/>
    </source>
</evidence>
<keyword evidence="2 4" id="KW-0238">DNA-binding</keyword>
<gene>
    <name evidence="6" type="ORF">MUN78_11900</name>
</gene>
<keyword evidence="1" id="KW-0805">Transcription regulation</keyword>
<dbReference type="InterPro" id="IPR036271">
    <property type="entry name" value="Tet_transcr_reg_TetR-rel_C_sf"/>
</dbReference>
<evidence type="ECO:0000256" key="2">
    <source>
        <dbReference type="ARBA" id="ARBA00023125"/>
    </source>
</evidence>
<dbReference type="PROSITE" id="PS50977">
    <property type="entry name" value="HTH_TETR_2"/>
    <property type="match status" value="1"/>
</dbReference>
<dbReference type="SUPFAM" id="SSF46689">
    <property type="entry name" value="Homeodomain-like"/>
    <property type="match status" value="1"/>
</dbReference>
<dbReference type="Gene3D" id="1.10.357.10">
    <property type="entry name" value="Tetracycline Repressor, domain 2"/>
    <property type="match status" value="1"/>
</dbReference>
<feature type="domain" description="HTH tetR-type" evidence="5">
    <location>
        <begin position="14"/>
        <end position="72"/>
    </location>
</feature>
<sequence length="193" mass="21188">MTQPKETPLRADARRNRERILEAAVEALSRDSGASLSAIGKRAGVGQGTLYRHFPDREALIWAVYEREVDDLVVRADQLLEQETPQRALREWMSHLARFALTKADLGGAINEPISPETKAARPGYARVVHTIETLLAANREAGTIRPDATAQDFTALVAGLWQIRSDADGEQRAQRLLDLIVIALSAQADPGS</sequence>
<evidence type="ECO:0000313" key="6">
    <source>
        <dbReference type="EMBL" id="UOQ56377.1"/>
    </source>
</evidence>
<evidence type="ECO:0000259" key="5">
    <source>
        <dbReference type="PROSITE" id="PS50977"/>
    </source>
</evidence>
<dbReference type="PANTHER" id="PTHR30055:SF234">
    <property type="entry name" value="HTH-TYPE TRANSCRIPTIONAL REGULATOR BETI"/>
    <property type="match status" value="1"/>
</dbReference>
<name>A0ABY4FI66_9MICO</name>
<proteinExistence type="predicted"/>
<evidence type="ECO:0000313" key="7">
    <source>
        <dbReference type="Proteomes" id="UP000831786"/>
    </source>
</evidence>
<dbReference type="SUPFAM" id="SSF48498">
    <property type="entry name" value="Tetracyclin repressor-like, C-terminal domain"/>
    <property type="match status" value="1"/>
</dbReference>
<evidence type="ECO:0000256" key="3">
    <source>
        <dbReference type="ARBA" id="ARBA00023163"/>
    </source>
</evidence>
<dbReference type="InterPro" id="IPR001647">
    <property type="entry name" value="HTH_TetR"/>
</dbReference>
<dbReference type="EMBL" id="CP095045">
    <property type="protein sequence ID" value="UOQ56377.1"/>
    <property type="molecule type" value="Genomic_DNA"/>
</dbReference>
<organism evidence="6 7">
    <name type="scientific">Leucobacter allii</name>
    <dbReference type="NCBI Taxonomy" id="2932247"/>
    <lineage>
        <taxon>Bacteria</taxon>
        <taxon>Bacillati</taxon>
        <taxon>Actinomycetota</taxon>
        <taxon>Actinomycetes</taxon>
        <taxon>Micrococcales</taxon>
        <taxon>Microbacteriaceae</taxon>
        <taxon>Leucobacter</taxon>
    </lineage>
</organism>
<dbReference type="RefSeq" id="WP_244726669.1">
    <property type="nucleotide sequence ID" value="NZ_CP095045.1"/>
</dbReference>
<protein>
    <submittedName>
        <fullName evidence="6">TetR/AcrR family transcriptional regulator</fullName>
    </submittedName>
</protein>
<evidence type="ECO:0000256" key="1">
    <source>
        <dbReference type="ARBA" id="ARBA00023015"/>
    </source>
</evidence>
<dbReference type="Proteomes" id="UP000831786">
    <property type="component" value="Chromosome"/>
</dbReference>
<dbReference type="PANTHER" id="PTHR30055">
    <property type="entry name" value="HTH-TYPE TRANSCRIPTIONAL REGULATOR RUTR"/>
    <property type="match status" value="1"/>
</dbReference>
<dbReference type="Pfam" id="PF21597">
    <property type="entry name" value="TetR_C_43"/>
    <property type="match status" value="1"/>
</dbReference>
<dbReference type="InterPro" id="IPR009057">
    <property type="entry name" value="Homeodomain-like_sf"/>
</dbReference>